<gene>
    <name evidence="3" type="primary">LOC112274449</name>
    <name evidence="2" type="ORF">PHYPA_026118</name>
</gene>
<reference evidence="2 4" key="2">
    <citation type="journal article" date="2018" name="Plant J.">
        <title>The Physcomitrella patens chromosome-scale assembly reveals moss genome structure and evolution.</title>
        <authorList>
            <person name="Lang D."/>
            <person name="Ullrich K.K."/>
            <person name="Murat F."/>
            <person name="Fuchs J."/>
            <person name="Jenkins J."/>
            <person name="Haas F.B."/>
            <person name="Piednoel M."/>
            <person name="Gundlach H."/>
            <person name="Van Bel M."/>
            <person name="Meyberg R."/>
            <person name="Vives C."/>
            <person name="Morata J."/>
            <person name="Symeonidi A."/>
            <person name="Hiss M."/>
            <person name="Muchero W."/>
            <person name="Kamisugi Y."/>
            <person name="Saleh O."/>
            <person name="Blanc G."/>
            <person name="Decker E.L."/>
            <person name="van Gessel N."/>
            <person name="Grimwood J."/>
            <person name="Hayes R.D."/>
            <person name="Graham S.W."/>
            <person name="Gunter L.E."/>
            <person name="McDaniel S.F."/>
            <person name="Hoernstein S.N.W."/>
            <person name="Larsson A."/>
            <person name="Li F.W."/>
            <person name="Perroud P.F."/>
            <person name="Phillips J."/>
            <person name="Ranjan P."/>
            <person name="Rokshar D.S."/>
            <person name="Rothfels C.J."/>
            <person name="Schneider L."/>
            <person name="Shu S."/>
            <person name="Stevenson D.W."/>
            <person name="Thummler F."/>
            <person name="Tillich M."/>
            <person name="Villarreal Aguilar J.C."/>
            <person name="Widiez T."/>
            <person name="Wong G.K."/>
            <person name="Wymore A."/>
            <person name="Zhang Y."/>
            <person name="Zimmer A.D."/>
            <person name="Quatrano R.S."/>
            <person name="Mayer K.F.X."/>
            <person name="Goodstein D."/>
            <person name="Casacuberta J.M."/>
            <person name="Vandepoele K."/>
            <person name="Reski R."/>
            <person name="Cuming A.C."/>
            <person name="Tuskan G.A."/>
            <person name="Maumus F."/>
            <person name="Salse J."/>
            <person name="Schmutz J."/>
            <person name="Rensing S.A."/>
        </authorList>
    </citation>
    <scope>NUCLEOTIDE SEQUENCE [LARGE SCALE GENOMIC DNA]</scope>
    <source>
        <strain evidence="3 4">cv. Gransden 2004</strain>
    </source>
</reference>
<evidence type="ECO:0000313" key="2">
    <source>
        <dbReference type="EMBL" id="PNR31994.1"/>
    </source>
</evidence>
<dbReference type="AlphaFoldDB" id="A0A2K1IRU7"/>
<name>A0A2K1IRU7_PHYPA</name>
<dbReference type="Proteomes" id="UP000006727">
    <property type="component" value="Chromosome 21"/>
</dbReference>
<sequence length="103" mass="10847">MSTATTWGDPIPAVCTAQVERRSPSQGRTLGQQKGRGSWGLAGFSSGVSLTTTAAVTTFARLSASRCTFTIPGSSCTVNPGRWCGASILQAEMHLQGTSQRRR</sequence>
<dbReference type="PaxDb" id="3218-PP1S132_73V6.1"/>
<reference evidence="3" key="3">
    <citation type="submission" date="2020-12" db="UniProtKB">
        <authorList>
            <consortium name="EnsemblPlants"/>
        </authorList>
    </citation>
    <scope>IDENTIFICATION</scope>
</reference>
<proteinExistence type="predicted"/>
<evidence type="ECO:0000256" key="1">
    <source>
        <dbReference type="SAM" id="MobiDB-lite"/>
    </source>
</evidence>
<feature type="region of interest" description="Disordered" evidence="1">
    <location>
        <begin position="1"/>
        <end position="36"/>
    </location>
</feature>
<dbReference type="EnsemblPlants" id="Pp3c21_13550V3.1">
    <property type="protein sequence ID" value="PAC:32916058.CDS.1"/>
    <property type="gene ID" value="Pp3c21_13550"/>
</dbReference>
<accession>A0A2K1IRU7</accession>
<reference evidence="2 4" key="1">
    <citation type="journal article" date="2008" name="Science">
        <title>The Physcomitrella genome reveals evolutionary insights into the conquest of land by plants.</title>
        <authorList>
            <person name="Rensing S."/>
            <person name="Lang D."/>
            <person name="Zimmer A."/>
            <person name="Terry A."/>
            <person name="Salamov A."/>
            <person name="Shapiro H."/>
            <person name="Nishiyama T."/>
            <person name="Perroud P.-F."/>
            <person name="Lindquist E."/>
            <person name="Kamisugi Y."/>
            <person name="Tanahashi T."/>
            <person name="Sakakibara K."/>
            <person name="Fujita T."/>
            <person name="Oishi K."/>
            <person name="Shin-I T."/>
            <person name="Kuroki Y."/>
            <person name="Toyoda A."/>
            <person name="Suzuki Y."/>
            <person name="Hashimoto A."/>
            <person name="Yamaguchi K."/>
            <person name="Sugano A."/>
            <person name="Kohara Y."/>
            <person name="Fujiyama A."/>
            <person name="Anterola A."/>
            <person name="Aoki S."/>
            <person name="Ashton N."/>
            <person name="Barbazuk W.B."/>
            <person name="Barker E."/>
            <person name="Bennetzen J."/>
            <person name="Bezanilla M."/>
            <person name="Blankenship R."/>
            <person name="Cho S.H."/>
            <person name="Dutcher S."/>
            <person name="Estelle M."/>
            <person name="Fawcett J.A."/>
            <person name="Gundlach H."/>
            <person name="Hanada K."/>
            <person name="Heyl A."/>
            <person name="Hicks K.A."/>
            <person name="Hugh J."/>
            <person name="Lohr M."/>
            <person name="Mayer K."/>
            <person name="Melkozernov A."/>
            <person name="Murata T."/>
            <person name="Nelson D."/>
            <person name="Pils B."/>
            <person name="Prigge M."/>
            <person name="Reiss B."/>
            <person name="Renner T."/>
            <person name="Rombauts S."/>
            <person name="Rushton P."/>
            <person name="Sanderfoot A."/>
            <person name="Schween G."/>
            <person name="Shiu S.-H."/>
            <person name="Stueber K."/>
            <person name="Theodoulou F.L."/>
            <person name="Tu H."/>
            <person name="Van de Peer Y."/>
            <person name="Verrier P.J."/>
            <person name="Waters E."/>
            <person name="Wood A."/>
            <person name="Yang L."/>
            <person name="Cove D."/>
            <person name="Cuming A."/>
            <person name="Hasebe M."/>
            <person name="Lucas S."/>
            <person name="Mishler D.B."/>
            <person name="Reski R."/>
            <person name="Grigoriev I."/>
            <person name="Quatrano R.S."/>
            <person name="Boore J.L."/>
        </authorList>
    </citation>
    <scope>NUCLEOTIDE SEQUENCE [LARGE SCALE GENOMIC DNA]</scope>
    <source>
        <strain evidence="3 4">cv. Gransden 2004</strain>
    </source>
</reference>
<dbReference type="EMBL" id="ABEU02000021">
    <property type="protein sequence ID" value="PNR31994.1"/>
    <property type="molecule type" value="Genomic_DNA"/>
</dbReference>
<evidence type="ECO:0000313" key="3">
    <source>
        <dbReference type="EnsemblPlants" id="PAC:32916058.CDS.1"/>
    </source>
</evidence>
<evidence type="ECO:0000313" key="4">
    <source>
        <dbReference type="Proteomes" id="UP000006727"/>
    </source>
</evidence>
<keyword evidence="4" id="KW-1185">Reference proteome</keyword>
<protein>
    <submittedName>
        <fullName evidence="2 3">Uncharacterized protein</fullName>
    </submittedName>
</protein>
<dbReference type="Gramene" id="Pp3c21_13550V3.1">
    <property type="protein sequence ID" value="PAC:32916058.CDS.1"/>
    <property type="gene ID" value="Pp3c21_13550"/>
</dbReference>
<organism evidence="2">
    <name type="scientific">Physcomitrium patens</name>
    <name type="common">Spreading-leaved earth moss</name>
    <name type="synonym">Physcomitrella patens</name>
    <dbReference type="NCBI Taxonomy" id="3218"/>
    <lineage>
        <taxon>Eukaryota</taxon>
        <taxon>Viridiplantae</taxon>
        <taxon>Streptophyta</taxon>
        <taxon>Embryophyta</taxon>
        <taxon>Bryophyta</taxon>
        <taxon>Bryophytina</taxon>
        <taxon>Bryopsida</taxon>
        <taxon>Funariidae</taxon>
        <taxon>Funariales</taxon>
        <taxon>Funariaceae</taxon>
        <taxon>Physcomitrium</taxon>
    </lineage>
</organism>